<feature type="region of interest" description="Disordered" evidence="1">
    <location>
        <begin position="1"/>
        <end position="21"/>
    </location>
</feature>
<name>D0LD81_GORB4</name>
<dbReference type="PANTHER" id="PTHR11328">
    <property type="entry name" value="MAJOR FACILITATOR SUPERFAMILY DOMAIN-CONTAINING PROTEIN"/>
    <property type="match status" value="1"/>
</dbReference>
<dbReference type="AlphaFoldDB" id="D0LD81"/>
<keyword evidence="2" id="KW-0472">Membrane</keyword>
<dbReference type="SUPFAM" id="SSF103473">
    <property type="entry name" value="MFS general substrate transporter"/>
    <property type="match status" value="1"/>
</dbReference>
<feature type="transmembrane region" description="Helical" evidence="2">
    <location>
        <begin position="252"/>
        <end position="274"/>
    </location>
</feature>
<dbReference type="HOGENOM" id="CLU_027408_6_0_11"/>
<feature type="transmembrane region" description="Helical" evidence="2">
    <location>
        <begin position="99"/>
        <end position="121"/>
    </location>
</feature>
<accession>D0LD81</accession>
<feature type="transmembrane region" description="Helical" evidence="2">
    <location>
        <begin position="280"/>
        <end position="301"/>
    </location>
</feature>
<evidence type="ECO:0000313" key="3">
    <source>
        <dbReference type="EMBL" id="ACY22574.1"/>
    </source>
</evidence>
<dbReference type="InterPro" id="IPR039672">
    <property type="entry name" value="MFS_2"/>
</dbReference>
<dbReference type="eggNOG" id="COG2211">
    <property type="taxonomic scope" value="Bacteria"/>
</dbReference>
<dbReference type="RefSeq" id="WP_012835089.1">
    <property type="nucleotide sequence ID" value="NC_013441.1"/>
</dbReference>
<feature type="transmembrane region" description="Helical" evidence="2">
    <location>
        <begin position="58"/>
        <end position="78"/>
    </location>
</feature>
<evidence type="ECO:0000256" key="1">
    <source>
        <dbReference type="SAM" id="MobiDB-lite"/>
    </source>
</evidence>
<keyword evidence="2" id="KW-0812">Transmembrane</keyword>
<protein>
    <submittedName>
        <fullName evidence="3">Major facilitator superfamily MFS_1</fullName>
    </submittedName>
</protein>
<feature type="transmembrane region" description="Helical" evidence="2">
    <location>
        <begin position="194"/>
        <end position="220"/>
    </location>
</feature>
<keyword evidence="4" id="KW-1185">Reference proteome</keyword>
<dbReference type="InterPro" id="IPR036259">
    <property type="entry name" value="MFS_trans_sf"/>
</dbReference>
<dbReference type="Pfam" id="PF13347">
    <property type="entry name" value="MFS_2"/>
    <property type="match status" value="1"/>
</dbReference>
<dbReference type="EMBL" id="CP001802">
    <property type="protein sequence ID" value="ACY22574.1"/>
    <property type="molecule type" value="Genomic_DNA"/>
</dbReference>
<feature type="transmembrane region" description="Helical" evidence="2">
    <location>
        <begin position="165"/>
        <end position="188"/>
    </location>
</feature>
<dbReference type="GO" id="GO:0008643">
    <property type="term" value="P:carbohydrate transport"/>
    <property type="evidence" value="ECO:0007669"/>
    <property type="project" value="InterPro"/>
</dbReference>
<feature type="transmembrane region" description="Helical" evidence="2">
    <location>
        <begin position="127"/>
        <end position="153"/>
    </location>
</feature>
<dbReference type="Proteomes" id="UP000001219">
    <property type="component" value="Chromosome"/>
</dbReference>
<dbReference type="GO" id="GO:0015293">
    <property type="term" value="F:symporter activity"/>
    <property type="evidence" value="ECO:0007669"/>
    <property type="project" value="InterPro"/>
</dbReference>
<feature type="transmembrane region" description="Helical" evidence="2">
    <location>
        <begin position="421"/>
        <end position="445"/>
    </location>
</feature>
<reference evidence="4" key="1">
    <citation type="submission" date="2009-10" db="EMBL/GenBank/DDBJ databases">
        <title>The complete chromosome of Gordonia bronchialis DSM 43247.</title>
        <authorList>
            <consortium name="US DOE Joint Genome Institute (JGI-PGF)"/>
            <person name="Lucas S."/>
            <person name="Copeland A."/>
            <person name="Lapidus A."/>
            <person name="Glavina del Rio T."/>
            <person name="Dalin E."/>
            <person name="Tice H."/>
            <person name="Bruce D."/>
            <person name="Goodwin L."/>
            <person name="Pitluck S."/>
            <person name="Kyrpides N."/>
            <person name="Mavromatis K."/>
            <person name="Ivanova N."/>
            <person name="Ovchinnikova G."/>
            <person name="Saunders E."/>
            <person name="Brettin T."/>
            <person name="Detter J.C."/>
            <person name="Han C."/>
            <person name="Larimer F."/>
            <person name="Land M."/>
            <person name="Hauser L."/>
            <person name="Markowitz V."/>
            <person name="Cheng J.-F."/>
            <person name="Hugenholtz P."/>
            <person name="Woyke T."/>
            <person name="Wu D."/>
            <person name="Jando M."/>
            <person name="Schneider S."/>
            <person name="Goeker M."/>
            <person name="Klenk H.-P."/>
            <person name="Eisen J.A."/>
        </authorList>
    </citation>
    <scope>NUCLEOTIDE SEQUENCE [LARGE SCALE GENOMIC DNA]</scope>
    <source>
        <strain evidence="4">ATCC 25592 / DSM 43247 / BCRC 13721 / JCM 3198 / KCTC 3076 / NBRC 16047 / NCTC 10667</strain>
    </source>
</reference>
<gene>
    <name evidence="3" type="ordered locus">Gbro_3372</name>
</gene>
<feature type="transmembrane region" description="Helical" evidence="2">
    <location>
        <begin position="313"/>
        <end position="333"/>
    </location>
</feature>
<feature type="transmembrane region" description="Helical" evidence="2">
    <location>
        <begin position="382"/>
        <end position="409"/>
    </location>
</feature>
<evidence type="ECO:0000313" key="4">
    <source>
        <dbReference type="Proteomes" id="UP000001219"/>
    </source>
</evidence>
<feature type="transmembrane region" description="Helical" evidence="2">
    <location>
        <begin position="28"/>
        <end position="52"/>
    </location>
</feature>
<dbReference type="KEGG" id="gbr:Gbro_3372"/>
<dbReference type="PANTHER" id="PTHR11328:SF24">
    <property type="entry name" value="MAJOR FACILITATOR SUPERFAMILY (MFS) PROFILE DOMAIN-CONTAINING PROTEIN"/>
    <property type="match status" value="1"/>
</dbReference>
<keyword evidence="2" id="KW-1133">Transmembrane helix</keyword>
<organism evidence="3 4">
    <name type="scientific">Gordonia bronchialis (strain ATCC 25592 / DSM 43247 / BCRC 13721 / JCM 3198 / KCTC 3076 / NBRC 16047 / NCTC 10667)</name>
    <name type="common">Rhodococcus bronchialis</name>
    <dbReference type="NCBI Taxonomy" id="526226"/>
    <lineage>
        <taxon>Bacteria</taxon>
        <taxon>Bacillati</taxon>
        <taxon>Actinomycetota</taxon>
        <taxon>Actinomycetes</taxon>
        <taxon>Mycobacteriales</taxon>
        <taxon>Gordoniaceae</taxon>
        <taxon>Gordonia</taxon>
    </lineage>
</organism>
<dbReference type="STRING" id="526226.Gbro_3372"/>
<feature type="transmembrane region" description="Helical" evidence="2">
    <location>
        <begin position="339"/>
        <end position="361"/>
    </location>
</feature>
<proteinExistence type="predicted"/>
<dbReference type="Gene3D" id="1.20.1250.20">
    <property type="entry name" value="MFS general substrate transporter like domains"/>
    <property type="match status" value="1"/>
</dbReference>
<evidence type="ECO:0000256" key="2">
    <source>
        <dbReference type="SAM" id="Phobius"/>
    </source>
</evidence>
<sequence>MAGRDMTGTGRQSSADGASPARLPTATVASYAAGSVGTGGFGVLPGLVLAYYLTDTLAVPAVLAAIVVLIPKIIDVAINPIIGARSDQALAHSGTRSAGMIAGAMALVPLFILTFAAPTALPMPVAAAWVLIFFSLSAVAYSLFQVPFVALPAELTPDYHERTRLVATRIVVLAATILVIGAGGPAIRDAVGGAVGYLAMAIAAVAVIAGGMLVTGFGAARRSRQVTARPSSGGHRDALAAIRETPRFRNLLVIYVIQALASAIMLAGAPYMATYIFDDATVLTVFFVALVAPAIVVMPLWSRLGRSRGKETGLTVASCLFIVGAAGAIGAAWGPGWWVFAAVALAGVGYAGMQTFPLALLPDVIDEHAQRVGSDRGGAMSGLWTACETVGLALGPAVYLLILAATGFVSSAGEVAADQPGSALVGVVVGFSLVPAALVASSLLLMRTIRAGARKAL</sequence>
<reference evidence="3 4" key="2">
    <citation type="journal article" date="2010" name="Stand. Genomic Sci.">
        <title>Complete genome sequence of Gordonia bronchialis type strain (3410).</title>
        <authorList>
            <person name="Ivanova N."/>
            <person name="Sikorski J."/>
            <person name="Jando M."/>
            <person name="Lapidus A."/>
            <person name="Nolan M."/>
            <person name="Lucas S."/>
            <person name="Del Rio T.G."/>
            <person name="Tice H."/>
            <person name="Copeland A."/>
            <person name="Cheng J.F."/>
            <person name="Chen F."/>
            <person name="Bruce D."/>
            <person name="Goodwin L."/>
            <person name="Pitluck S."/>
            <person name="Mavromatis K."/>
            <person name="Ovchinnikova G."/>
            <person name="Pati A."/>
            <person name="Chen A."/>
            <person name="Palaniappan K."/>
            <person name="Land M."/>
            <person name="Hauser L."/>
            <person name="Chang Y.J."/>
            <person name="Jeffries C.D."/>
            <person name="Chain P."/>
            <person name="Saunders E."/>
            <person name="Han C."/>
            <person name="Detter J.C."/>
            <person name="Brettin T."/>
            <person name="Rohde M."/>
            <person name="Goker M."/>
            <person name="Bristow J."/>
            <person name="Eisen J.A."/>
            <person name="Markowitz V."/>
            <person name="Hugenholtz P."/>
            <person name="Klenk H.P."/>
            <person name="Kyrpides N.C."/>
        </authorList>
    </citation>
    <scope>NUCLEOTIDE SEQUENCE [LARGE SCALE GENOMIC DNA]</scope>
    <source>
        <strain evidence="4">ATCC 25592 / DSM 43247 / BCRC 13721 / JCM 3198 / KCTC 3076 / NBRC 16047 / NCTC 10667</strain>
    </source>
</reference>
<dbReference type="GO" id="GO:0005886">
    <property type="term" value="C:plasma membrane"/>
    <property type="evidence" value="ECO:0007669"/>
    <property type="project" value="TreeGrafter"/>
</dbReference>